<organism evidence="2 3">
    <name type="scientific">Nesterenkonia lutea</name>
    <dbReference type="NCBI Taxonomy" id="272919"/>
    <lineage>
        <taxon>Bacteria</taxon>
        <taxon>Bacillati</taxon>
        <taxon>Actinomycetota</taxon>
        <taxon>Actinomycetes</taxon>
        <taxon>Micrococcales</taxon>
        <taxon>Micrococcaceae</taxon>
        <taxon>Nesterenkonia</taxon>
    </lineage>
</organism>
<name>A0ABR9JBC4_9MICC</name>
<keyword evidence="3" id="KW-1185">Reference proteome</keyword>
<dbReference type="EMBL" id="JADBED010000001">
    <property type="protein sequence ID" value="MBE1523231.1"/>
    <property type="molecule type" value="Genomic_DNA"/>
</dbReference>
<sequence>MLLAAVVLASPTRNSAALDAYLRNEKEGQMAGERFVAASGINGAVPEFAERQRRDNRKRWGKNGARQVLKGDRAVTEGEFVQGYHVIMSHAREGMGRLDPNSTEDWETAHELAVALARKVAGKARFGTIYTQRDGSTGCLHSHLHIDSIDKFTGRSFDSSHVKHSALVETTNQMLEEMGYQQVLVSTTREYWSLSDG</sequence>
<dbReference type="RefSeq" id="WP_192594410.1">
    <property type="nucleotide sequence ID" value="NZ_BAAALJ010000019.1"/>
</dbReference>
<evidence type="ECO:0000259" key="1">
    <source>
        <dbReference type="Pfam" id="PF03432"/>
    </source>
</evidence>
<dbReference type="InterPro" id="IPR005094">
    <property type="entry name" value="Endonuclease_MobA/VirD2"/>
</dbReference>
<evidence type="ECO:0000313" key="3">
    <source>
        <dbReference type="Proteomes" id="UP000643525"/>
    </source>
</evidence>
<evidence type="ECO:0000313" key="2">
    <source>
        <dbReference type="EMBL" id="MBE1523231.1"/>
    </source>
</evidence>
<feature type="domain" description="MobA/VirD2-like nuclease" evidence="1">
    <location>
        <begin position="21"/>
        <end position="179"/>
    </location>
</feature>
<accession>A0ABR9JBC4</accession>
<dbReference type="Pfam" id="PF03432">
    <property type="entry name" value="Relaxase"/>
    <property type="match status" value="1"/>
</dbReference>
<protein>
    <recommendedName>
        <fullName evidence="1">MobA/VirD2-like nuclease domain-containing protein</fullName>
    </recommendedName>
</protein>
<reference evidence="2 3" key="1">
    <citation type="submission" date="2020-10" db="EMBL/GenBank/DDBJ databases">
        <title>Sequencing the genomes of 1000 actinobacteria strains.</title>
        <authorList>
            <person name="Klenk H.-P."/>
        </authorList>
    </citation>
    <scope>NUCLEOTIDE SEQUENCE [LARGE SCALE GENOMIC DNA]</scope>
    <source>
        <strain evidence="2 3">DSM 15666</strain>
    </source>
</reference>
<comment type="caution">
    <text evidence="2">The sequence shown here is derived from an EMBL/GenBank/DDBJ whole genome shotgun (WGS) entry which is preliminary data.</text>
</comment>
<dbReference type="Proteomes" id="UP000643525">
    <property type="component" value="Unassembled WGS sequence"/>
</dbReference>
<proteinExistence type="predicted"/>
<gene>
    <name evidence="2" type="ORF">H4W27_000349</name>
</gene>